<dbReference type="NCBIfam" id="NF002794">
    <property type="entry name" value="PRK02925.1"/>
    <property type="match status" value="1"/>
</dbReference>
<name>A0A2Y9ALW1_9MICO</name>
<dbReference type="EMBL" id="UETB01000008">
    <property type="protein sequence ID" value="SSA43337.1"/>
    <property type="molecule type" value="Genomic_DNA"/>
</dbReference>
<proteinExistence type="inferred from homology"/>
<dbReference type="UniPathway" id="UPA00246"/>
<evidence type="ECO:0000313" key="9">
    <source>
        <dbReference type="Proteomes" id="UP000250222"/>
    </source>
</evidence>
<comment type="catalytic activity">
    <reaction evidence="7">
        <text>aldehydo-D-galacturonate = keto-D-tagaturonate</text>
        <dbReference type="Rhea" id="RHEA:27702"/>
        <dbReference type="ChEBI" id="CHEBI:12952"/>
        <dbReference type="ChEBI" id="CHEBI:17886"/>
    </reaction>
</comment>
<comment type="catalytic activity">
    <reaction evidence="1 7">
        <text>D-glucuronate = D-fructuronate</text>
        <dbReference type="Rhea" id="RHEA:13049"/>
        <dbReference type="ChEBI" id="CHEBI:58720"/>
        <dbReference type="ChEBI" id="CHEBI:59863"/>
        <dbReference type="EC" id="5.3.1.12"/>
    </reaction>
</comment>
<protein>
    <recommendedName>
        <fullName evidence="5 7">Uronate isomerase</fullName>
        <ecNumber evidence="4 7">5.3.1.12</ecNumber>
    </recommendedName>
    <alternativeName>
        <fullName evidence="7">Glucuronate isomerase</fullName>
    </alternativeName>
    <alternativeName>
        <fullName evidence="7">Uronic isomerase</fullName>
    </alternativeName>
</protein>
<dbReference type="GO" id="GO:0019698">
    <property type="term" value="P:D-galacturonate catabolic process"/>
    <property type="evidence" value="ECO:0007669"/>
    <property type="project" value="TreeGrafter"/>
</dbReference>
<dbReference type="PANTHER" id="PTHR30068:SF4">
    <property type="entry name" value="URONATE ISOMERASE"/>
    <property type="match status" value="1"/>
</dbReference>
<dbReference type="AlphaFoldDB" id="A0A2Y9ALW1"/>
<dbReference type="PANTHER" id="PTHR30068">
    <property type="entry name" value="URONATE ISOMERASE"/>
    <property type="match status" value="1"/>
</dbReference>
<accession>A0A2Y9ALW1</accession>
<dbReference type="InterPro" id="IPR032466">
    <property type="entry name" value="Metal_Hydrolase"/>
</dbReference>
<evidence type="ECO:0000256" key="6">
    <source>
        <dbReference type="ARBA" id="ARBA00023235"/>
    </source>
</evidence>
<dbReference type="Proteomes" id="UP000250222">
    <property type="component" value="Unassembled WGS sequence"/>
</dbReference>
<dbReference type="EC" id="5.3.1.12" evidence="4 7"/>
<gene>
    <name evidence="7" type="primary">uxaC</name>
    <name evidence="8" type="ORF">SAMN05216184_108101</name>
</gene>
<evidence type="ECO:0000256" key="2">
    <source>
        <dbReference type="ARBA" id="ARBA00004892"/>
    </source>
</evidence>
<dbReference type="HAMAP" id="MF_00675">
    <property type="entry name" value="UxaC"/>
    <property type="match status" value="1"/>
</dbReference>
<evidence type="ECO:0000256" key="7">
    <source>
        <dbReference type="HAMAP-Rule" id="MF_00675"/>
    </source>
</evidence>
<evidence type="ECO:0000313" key="8">
    <source>
        <dbReference type="EMBL" id="SSA43337.1"/>
    </source>
</evidence>
<sequence length="479" mass="53401">MGAMSATQASLDVHPDRLLPTQPEVRDVARRLYAATKDLPIISPHSHVPPQWLVDNKPFADPASLLLTPDHYVLRMLHAGGAELSDLGRGPDGPVELDEAAARKAWRILCENYHLFRGTPVKYWFDTTFVEVFGITQVPSAETADAIYDQVAEALTRPEFLPRALFERFGISVLATTDDPLDDLAPHRALAEDPTFSGRVIPTFRPDRFLELARPGWADLARELGEVAGVDTGDYAGYIAALENRRRYFKEHGAVSSDHSHLDAGTQPLDLAEAERIYAAALRGEVTVEEGRAFHRHMMSETARMATQDGLVMTLHPAVYRNHDTDNLERYGADAGSDIPVTVEFTKALQPLLARYGNHPNLTLVVFTIDETVYSRELAPMAGFYRSMHVGVPWWFIDAPEAIRRFRGAVTETAGFYRTSGFIDDTRAFLSIPTRHDMSRRLDAAYLAELVAQHRLTEDEALATANDLVTTIPKKVFKL</sequence>
<dbReference type="SUPFAM" id="SSF51556">
    <property type="entry name" value="Metallo-dependent hydrolases"/>
    <property type="match status" value="1"/>
</dbReference>
<keyword evidence="9" id="KW-1185">Reference proteome</keyword>
<comment type="similarity">
    <text evidence="3 7">Belongs to the metallo-dependent hydrolases superfamily. Uronate isomerase family.</text>
</comment>
<evidence type="ECO:0000256" key="1">
    <source>
        <dbReference type="ARBA" id="ARBA00001165"/>
    </source>
</evidence>
<evidence type="ECO:0000256" key="4">
    <source>
        <dbReference type="ARBA" id="ARBA00012546"/>
    </source>
</evidence>
<dbReference type="Pfam" id="PF02614">
    <property type="entry name" value="UxaC"/>
    <property type="match status" value="1"/>
</dbReference>
<organism evidence="8 9">
    <name type="scientific">Georgenia satyanarayanai</name>
    <dbReference type="NCBI Taxonomy" id="860221"/>
    <lineage>
        <taxon>Bacteria</taxon>
        <taxon>Bacillati</taxon>
        <taxon>Actinomycetota</taxon>
        <taxon>Actinomycetes</taxon>
        <taxon>Micrococcales</taxon>
        <taxon>Bogoriellaceae</taxon>
        <taxon>Georgenia</taxon>
    </lineage>
</organism>
<dbReference type="InterPro" id="IPR003766">
    <property type="entry name" value="Uronate_isomerase"/>
</dbReference>
<reference evidence="8 9" key="1">
    <citation type="submission" date="2016-10" db="EMBL/GenBank/DDBJ databases">
        <authorList>
            <person name="Cai Z."/>
        </authorList>
    </citation>
    <scope>NUCLEOTIDE SEQUENCE [LARGE SCALE GENOMIC DNA]</scope>
    <source>
        <strain evidence="8 9">CGMCC 1.10826</strain>
    </source>
</reference>
<evidence type="ECO:0000256" key="5">
    <source>
        <dbReference type="ARBA" id="ARBA00020555"/>
    </source>
</evidence>
<dbReference type="Gene3D" id="3.20.20.140">
    <property type="entry name" value="Metal-dependent hydrolases"/>
    <property type="match status" value="1"/>
</dbReference>
<keyword evidence="6 7" id="KW-0413">Isomerase</keyword>
<dbReference type="GO" id="GO:0008880">
    <property type="term" value="F:glucuronate isomerase activity"/>
    <property type="evidence" value="ECO:0007669"/>
    <property type="project" value="UniProtKB-UniRule"/>
</dbReference>
<evidence type="ECO:0000256" key="3">
    <source>
        <dbReference type="ARBA" id="ARBA00008397"/>
    </source>
</evidence>
<dbReference type="GO" id="GO:0042840">
    <property type="term" value="P:D-glucuronate catabolic process"/>
    <property type="evidence" value="ECO:0007669"/>
    <property type="project" value="TreeGrafter"/>
</dbReference>
<dbReference type="Gene3D" id="1.10.2020.10">
    <property type="entry name" value="uronate isomerase, domain 2, chain A"/>
    <property type="match status" value="1"/>
</dbReference>
<comment type="pathway">
    <text evidence="2 7">Carbohydrate metabolism; pentose and glucuronate interconversion.</text>
</comment>